<dbReference type="GO" id="GO:0102559">
    <property type="term" value="F:peptide chain release factor N(5)-glutamine methyltransferase activity"/>
    <property type="evidence" value="ECO:0007669"/>
    <property type="project" value="UniProtKB-EC"/>
</dbReference>
<dbReference type="Gene3D" id="3.40.50.150">
    <property type="entry name" value="Vaccinia Virus protein VP39"/>
    <property type="match status" value="1"/>
</dbReference>
<feature type="binding site" evidence="5">
    <location>
        <begin position="190"/>
        <end position="193"/>
    </location>
    <ligand>
        <name>substrate</name>
    </ligand>
</feature>
<feature type="domain" description="Release factor glutamine methyltransferase N-terminal" evidence="7">
    <location>
        <begin position="5"/>
        <end position="81"/>
    </location>
</feature>
<protein>
    <recommendedName>
        <fullName evidence="5">Release factor glutamine methyltransferase</fullName>
        <shortName evidence="5">RF MTase</shortName>
        <ecNumber evidence="5">2.1.1.297</ecNumber>
    </recommendedName>
    <alternativeName>
        <fullName evidence="5">N5-glutamine methyltransferase PrmC</fullName>
    </alternativeName>
    <alternativeName>
        <fullName evidence="5">Protein-(glutamine-N5) MTase PrmC</fullName>
    </alternativeName>
    <alternativeName>
        <fullName evidence="5">Protein-glutamine N-methyltransferase PrmC</fullName>
    </alternativeName>
</protein>
<evidence type="ECO:0000256" key="1">
    <source>
        <dbReference type="ARBA" id="ARBA00022603"/>
    </source>
</evidence>
<keyword evidence="1 5" id="KW-0489">Methyltransferase</keyword>
<comment type="similarity">
    <text evidence="5">Belongs to the protein N5-glutamine methyltransferase family. PrmC subfamily.</text>
</comment>
<evidence type="ECO:0000313" key="9">
    <source>
        <dbReference type="Proteomes" id="UP001299235"/>
    </source>
</evidence>
<feature type="domain" description="Methyltransferase small" evidence="6">
    <location>
        <begin position="103"/>
        <end position="198"/>
    </location>
</feature>
<dbReference type="NCBIfam" id="TIGR00536">
    <property type="entry name" value="hemK_fam"/>
    <property type="match status" value="1"/>
</dbReference>
<proteinExistence type="inferred from homology"/>
<dbReference type="PANTHER" id="PTHR18895:SF74">
    <property type="entry name" value="MTRF1L RELEASE FACTOR GLUTAMINE METHYLTRANSFERASE"/>
    <property type="match status" value="1"/>
</dbReference>
<comment type="caution">
    <text evidence="5">Lacks conserved residue(s) required for the propagation of feature annotation.</text>
</comment>
<dbReference type="PANTHER" id="PTHR18895">
    <property type="entry name" value="HEMK METHYLTRANSFERASE"/>
    <property type="match status" value="1"/>
</dbReference>
<comment type="catalytic activity">
    <reaction evidence="4 5">
        <text>L-glutaminyl-[peptide chain release factor] + S-adenosyl-L-methionine = N(5)-methyl-L-glutaminyl-[peptide chain release factor] + S-adenosyl-L-homocysteine + H(+)</text>
        <dbReference type="Rhea" id="RHEA:42896"/>
        <dbReference type="Rhea" id="RHEA-COMP:10271"/>
        <dbReference type="Rhea" id="RHEA-COMP:10272"/>
        <dbReference type="ChEBI" id="CHEBI:15378"/>
        <dbReference type="ChEBI" id="CHEBI:30011"/>
        <dbReference type="ChEBI" id="CHEBI:57856"/>
        <dbReference type="ChEBI" id="CHEBI:59789"/>
        <dbReference type="ChEBI" id="CHEBI:61891"/>
        <dbReference type="EC" id="2.1.1.297"/>
    </reaction>
</comment>
<dbReference type="Gene3D" id="1.10.8.10">
    <property type="entry name" value="DNA helicase RuvA subunit, C-terminal domain"/>
    <property type="match status" value="1"/>
</dbReference>
<evidence type="ECO:0000256" key="5">
    <source>
        <dbReference type="HAMAP-Rule" id="MF_02126"/>
    </source>
</evidence>
<feature type="binding site" evidence="5">
    <location>
        <position position="190"/>
    </location>
    <ligand>
        <name>S-adenosyl-L-methionine</name>
        <dbReference type="ChEBI" id="CHEBI:59789"/>
    </ligand>
</feature>
<keyword evidence="2 5" id="KW-0808">Transferase</keyword>
<dbReference type="HAMAP" id="MF_02126">
    <property type="entry name" value="RF_methyltr_PrmC"/>
    <property type="match status" value="1"/>
</dbReference>
<evidence type="ECO:0000259" key="6">
    <source>
        <dbReference type="Pfam" id="PF05175"/>
    </source>
</evidence>
<gene>
    <name evidence="5 8" type="primary">prmC</name>
    <name evidence="8" type="ORF">LKD42_03245</name>
</gene>
<name>A0ABS8ESY0_9FIRM</name>
<evidence type="ECO:0000313" key="8">
    <source>
        <dbReference type="EMBL" id="MCC2148277.1"/>
    </source>
</evidence>
<dbReference type="InterPro" id="IPR029063">
    <property type="entry name" value="SAM-dependent_MTases_sf"/>
</dbReference>
<dbReference type="GO" id="GO:0032259">
    <property type="term" value="P:methylation"/>
    <property type="evidence" value="ECO:0007669"/>
    <property type="project" value="UniProtKB-KW"/>
</dbReference>
<feature type="binding site" evidence="5">
    <location>
        <position position="147"/>
    </location>
    <ligand>
        <name>S-adenosyl-L-methionine</name>
        <dbReference type="ChEBI" id="CHEBI:59789"/>
    </ligand>
</feature>
<dbReference type="NCBIfam" id="TIGR03534">
    <property type="entry name" value="RF_mod_PrmC"/>
    <property type="match status" value="1"/>
</dbReference>
<dbReference type="InterPro" id="IPR007848">
    <property type="entry name" value="Small_mtfrase_dom"/>
</dbReference>
<evidence type="ECO:0000256" key="2">
    <source>
        <dbReference type="ARBA" id="ARBA00022679"/>
    </source>
</evidence>
<dbReference type="EC" id="2.1.1.297" evidence="5"/>
<keyword evidence="3 5" id="KW-0949">S-adenosyl-L-methionine</keyword>
<comment type="caution">
    <text evidence="8">The sequence shown here is derived from an EMBL/GenBank/DDBJ whole genome shotgun (WGS) entry which is preliminary data.</text>
</comment>
<dbReference type="EMBL" id="JAJEQE010000006">
    <property type="protein sequence ID" value="MCC2148277.1"/>
    <property type="molecule type" value="Genomic_DNA"/>
</dbReference>
<dbReference type="Pfam" id="PF17827">
    <property type="entry name" value="PrmC_N"/>
    <property type="match status" value="1"/>
</dbReference>
<dbReference type="InterPro" id="IPR019874">
    <property type="entry name" value="RF_methyltr_PrmC"/>
</dbReference>
<reference evidence="8 9" key="1">
    <citation type="submission" date="2021-10" db="EMBL/GenBank/DDBJ databases">
        <title>Anaerobic single-cell dispensing facilitates the cultivation of human gut bacteria.</title>
        <authorList>
            <person name="Afrizal A."/>
        </authorList>
    </citation>
    <scope>NUCLEOTIDE SEQUENCE [LARGE SCALE GENOMIC DNA]</scope>
    <source>
        <strain evidence="8 9">CLA-AA-H246</strain>
    </source>
</reference>
<accession>A0ABS8ESY0</accession>
<keyword evidence="9" id="KW-1185">Reference proteome</keyword>
<dbReference type="RefSeq" id="WP_248834809.1">
    <property type="nucleotide sequence ID" value="NZ_JAJEQE010000006.1"/>
</dbReference>
<dbReference type="InterPro" id="IPR004556">
    <property type="entry name" value="HemK-like"/>
</dbReference>
<dbReference type="PROSITE" id="PS00092">
    <property type="entry name" value="N6_MTASE"/>
    <property type="match status" value="1"/>
</dbReference>
<dbReference type="InterPro" id="IPR050320">
    <property type="entry name" value="N5-glutamine_MTase"/>
</dbReference>
<evidence type="ECO:0000256" key="4">
    <source>
        <dbReference type="ARBA" id="ARBA00048391"/>
    </source>
</evidence>
<sequence>MTYEEARKEAEQILKGAEVPDAALDAWYLLEYAIRKIEKKETGRTWYLMNRKESILPGTLLYYQELVSRRKQRIPLQHLTGEQEFYGYPFYVNEHVLIPRQDTEVLVEEALKRKKEGMKVLDLCTGSGCILLSILKNLKQGTGVGIDISEQALEVARRNAKRLGLEAATTFVLSDLFEKAQGPYDMIVSNPPYIETEEIAQLMPEVRDHEPRLALDGMSDGLYYYRSIVSQCRDYLKEDGALLFEIGAGQGVAVSELLKEAGFVSVQVIKDLAGLDRVVAGKAGTKKGKQEKDV</sequence>
<organism evidence="8 9">
    <name type="scientific">Hominisplanchenecus faecis</name>
    <dbReference type="NCBI Taxonomy" id="2885351"/>
    <lineage>
        <taxon>Bacteria</taxon>
        <taxon>Bacillati</taxon>
        <taxon>Bacillota</taxon>
        <taxon>Clostridia</taxon>
        <taxon>Lachnospirales</taxon>
        <taxon>Lachnospiraceae</taxon>
        <taxon>Hominisplanchenecus</taxon>
    </lineage>
</organism>
<dbReference type="InterPro" id="IPR002052">
    <property type="entry name" value="DNA_methylase_N6_adenine_CS"/>
</dbReference>
<dbReference type="Proteomes" id="UP001299235">
    <property type="component" value="Unassembled WGS sequence"/>
</dbReference>
<dbReference type="CDD" id="cd02440">
    <property type="entry name" value="AdoMet_MTases"/>
    <property type="match status" value="1"/>
</dbReference>
<dbReference type="InterPro" id="IPR040758">
    <property type="entry name" value="PrmC_N"/>
</dbReference>
<comment type="function">
    <text evidence="5">Methylates the class 1 translation termination release factors RF1/PrfA and RF2/PrfB on the glutamine residue of the universally conserved GGQ motif.</text>
</comment>
<dbReference type="Pfam" id="PF05175">
    <property type="entry name" value="MTS"/>
    <property type="match status" value="1"/>
</dbReference>
<dbReference type="SUPFAM" id="SSF53335">
    <property type="entry name" value="S-adenosyl-L-methionine-dependent methyltransferases"/>
    <property type="match status" value="1"/>
</dbReference>
<evidence type="ECO:0000256" key="3">
    <source>
        <dbReference type="ARBA" id="ARBA00022691"/>
    </source>
</evidence>
<evidence type="ECO:0000259" key="7">
    <source>
        <dbReference type="Pfam" id="PF17827"/>
    </source>
</evidence>